<dbReference type="PANTHER" id="PTHR30347">
    <property type="entry name" value="POTASSIUM CHANNEL RELATED"/>
    <property type="match status" value="1"/>
</dbReference>
<dbReference type="InterPro" id="IPR011066">
    <property type="entry name" value="MscS_channel_C_sf"/>
</dbReference>
<proteinExistence type="predicted"/>
<evidence type="ECO:0000313" key="3">
    <source>
        <dbReference type="Proteomes" id="UP000798488"/>
    </source>
</evidence>
<evidence type="ECO:0000259" key="1">
    <source>
        <dbReference type="Pfam" id="PF21082"/>
    </source>
</evidence>
<comment type="caution">
    <text evidence="2">The sequence shown here is derived from an EMBL/GenBank/DDBJ whole genome shotgun (WGS) entry which is preliminary data.</text>
</comment>
<organism evidence="2 3">
    <name type="scientific">Sporotomaculum syntrophicum</name>
    <dbReference type="NCBI Taxonomy" id="182264"/>
    <lineage>
        <taxon>Bacteria</taxon>
        <taxon>Bacillati</taxon>
        <taxon>Bacillota</taxon>
        <taxon>Clostridia</taxon>
        <taxon>Eubacteriales</taxon>
        <taxon>Desulfallaceae</taxon>
        <taxon>Sporotomaculum</taxon>
    </lineage>
</organism>
<accession>A0A9D2WNQ9</accession>
<dbReference type="Pfam" id="PF21082">
    <property type="entry name" value="MS_channel_3rd"/>
    <property type="match status" value="1"/>
</dbReference>
<keyword evidence="3" id="KW-1185">Reference proteome</keyword>
<protein>
    <submittedName>
        <fullName evidence="2">MscS family protein.1</fullName>
    </submittedName>
</protein>
<dbReference type="AlphaFoldDB" id="A0A9D2WNQ9"/>
<dbReference type="SUPFAM" id="SSF82689">
    <property type="entry name" value="Mechanosensitive channel protein MscS (YggB), C-terminal domain"/>
    <property type="match status" value="1"/>
</dbReference>
<reference evidence="2" key="1">
    <citation type="submission" date="2016-02" db="EMBL/GenBank/DDBJ databases">
        <title>Draft Genome Sequence of Sporotomaculum syntrophicum Strain FB, a Syntrophic Benzoate Degrader.</title>
        <authorList>
            <person name="Nobu M.K."/>
            <person name="Narihiro T."/>
            <person name="Qiu Y.-L."/>
            <person name="Ohashi A."/>
            <person name="Liu W.-T."/>
            <person name="Yuji S."/>
        </authorList>
    </citation>
    <scope>NUCLEOTIDE SEQUENCE</scope>
    <source>
        <strain evidence="2">FB</strain>
    </source>
</reference>
<dbReference type="GO" id="GO:0016020">
    <property type="term" value="C:membrane"/>
    <property type="evidence" value="ECO:0007669"/>
    <property type="project" value="InterPro"/>
</dbReference>
<name>A0A9D2WNQ9_9FIRM</name>
<dbReference type="OrthoDB" id="9809206at2"/>
<dbReference type="InterPro" id="IPR049278">
    <property type="entry name" value="MS_channel_C"/>
</dbReference>
<dbReference type="Proteomes" id="UP000798488">
    <property type="component" value="Unassembled WGS sequence"/>
</dbReference>
<feature type="domain" description="Mechanosensitive ion channel MscS C-terminal" evidence="1">
    <location>
        <begin position="35"/>
        <end position="116"/>
    </location>
</feature>
<evidence type="ECO:0000313" key="2">
    <source>
        <dbReference type="EMBL" id="KAF1084141.1"/>
    </source>
</evidence>
<dbReference type="InterPro" id="IPR052702">
    <property type="entry name" value="MscS-like_channel"/>
</dbReference>
<gene>
    <name evidence="2" type="ORF">SPSYN_02545</name>
</gene>
<dbReference type="EMBL" id="LSRS01000006">
    <property type="protein sequence ID" value="KAF1084141.1"/>
    <property type="molecule type" value="Genomic_DNA"/>
</dbReference>
<dbReference type="Gene3D" id="3.30.70.100">
    <property type="match status" value="1"/>
</dbReference>
<sequence length="149" mass="17200">MTTGKNEHIIIPNSHFIENQVTNWSYGDPKIMETIHLGVAYGSNVRLLEQLLLQDADEHENVLESPAPKVSFLNFGASSLEFSLSFWVSEPVLRFMTKSDLNYRINELLQEHGIEIPFPQHDIHLRSINMAPLKNNMQWEVEINDKLDE</sequence>
<dbReference type="PANTHER" id="PTHR30347:SF1">
    <property type="entry name" value="MECHANOSENSITIVE CHANNEL MSCK"/>
    <property type="match status" value="1"/>
</dbReference>